<comment type="caution">
    <text evidence="7">The sequence shown here is derived from an EMBL/GenBank/DDBJ whole genome shotgun (WGS) entry which is preliminary data.</text>
</comment>
<protein>
    <recommendedName>
        <fullName evidence="4">mRNA 3'-end-processing protein RNA14</fullName>
    </recommendedName>
</protein>
<feature type="compositionally biased region" description="Acidic residues" evidence="5">
    <location>
        <begin position="109"/>
        <end position="118"/>
    </location>
</feature>
<dbReference type="InterPro" id="IPR008847">
    <property type="entry name" value="Suf"/>
</dbReference>
<feature type="region of interest" description="Disordered" evidence="5">
    <location>
        <begin position="985"/>
        <end position="1064"/>
    </location>
</feature>
<accession>A0AAN7H261</accession>
<dbReference type="Gene3D" id="1.25.40.1040">
    <property type="match status" value="1"/>
</dbReference>
<feature type="region of interest" description="Disordered" evidence="5">
    <location>
        <begin position="1"/>
        <end position="131"/>
    </location>
</feature>
<reference evidence="7" key="1">
    <citation type="journal article" date="2023" name="Mol. Phylogenet. Evol.">
        <title>Genome-scale phylogeny and comparative genomics of the fungal order Sordariales.</title>
        <authorList>
            <person name="Hensen N."/>
            <person name="Bonometti L."/>
            <person name="Westerberg I."/>
            <person name="Brannstrom I.O."/>
            <person name="Guillou S."/>
            <person name="Cros-Aarteil S."/>
            <person name="Calhoun S."/>
            <person name="Haridas S."/>
            <person name="Kuo A."/>
            <person name="Mondo S."/>
            <person name="Pangilinan J."/>
            <person name="Riley R."/>
            <person name="LaButti K."/>
            <person name="Andreopoulos B."/>
            <person name="Lipzen A."/>
            <person name="Chen C."/>
            <person name="Yan M."/>
            <person name="Daum C."/>
            <person name="Ng V."/>
            <person name="Clum A."/>
            <person name="Steindorff A."/>
            <person name="Ohm R.A."/>
            <person name="Martin F."/>
            <person name="Silar P."/>
            <person name="Natvig D.O."/>
            <person name="Lalanne C."/>
            <person name="Gautier V."/>
            <person name="Ament-Velasquez S.L."/>
            <person name="Kruys A."/>
            <person name="Hutchinson M.I."/>
            <person name="Powell A.J."/>
            <person name="Barry K."/>
            <person name="Miller A.N."/>
            <person name="Grigoriev I.V."/>
            <person name="Debuchy R."/>
            <person name="Gladieux P."/>
            <person name="Hiltunen Thoren M."/>
            <person name="Johannesson H."/>
        </authorList>
    </citation>
    <scope>NUCLEOTIDE SEQUENCE</scope>
    <source>
        <strain evidence="7">CBS 990.96</strain>
    </source>
</reference>
<dbReference type="InterPro" id="IPR011990">
    <property type="entry name" value="TPR-like_helical_dom_sf"/>
</dbReference>
<evidence type="ECO:0000256" key="5">
    <source>
        <dbReference type="SAM" id="MobiDB-lite"/>
    </source>
</evidence>
<keyword evidence="8" id="KW-1185">Reference proteome</keyword>
<evidence type="ECO:0000256" key="4">
    <source>
        <dbReference type="RuleBase" id="RU369035"/>
    </source>
</evidence>
<dbReference type="Pfam" id="PF05843">
    <property type="entry name" value="Suf"/>
    <property type="match status" value="1"/>
</dbReference>
<dbReference type="PANTHER" id="PTHR19980:SF0">
    <property type="entry name" value="CLEAVAGE STIMULATION FACTOR SUBUNIT 3"/>
    <property type="match status" value="1"/>
</dbReference>
<dbReference type="PANTHER" id="PTHR19980">
    <property type="entry name" value="RNA CLEAVAGE STIMULATION FACTOR"/>
    <property type="match status" value="1"/>
</dbReference>
<dbReference type="GO" id="GO:0005737">
    <property type="term" value="C:cytoplasm"/>
    <property type="evidence" value="ECO:0007669"/>
    <property type="project" value="UniProtKB-SubCell"/>
</dbReference>
<dbReference type="AlphaFoldDB" id="A0AAN7H261"/>
<dbReference type="Proteomes" id="UP001301958">
    <property type="component" value="Unassembled WGS sequence"/>
</dbReference>
<comment type="function">
    <text evidence="1 4">Component of the cleavage factor IA (CFIA) complex, which is involved in the endonucleolytic cleavage during polyadenylation-dependent pre-mRNA 3'-end formation.</text>
</comment>
<evidence type="ECO:0000313" key="8">
    <source>
        <dbReference type="Proteomes" id="UP001301958"/>
    </source>
</evidence>
<reference evidence="7" key="2">
    <citation type="submission" date="2023-05" db="EMBL/GenBank/DDBJ databases">
        <authorList>
            <consortium name="Lawrence Berkeley National Laboratory"/>
            <person name="Steindorff A."/>
            <person name="Hensen N."/>
            <person name="Bonometti L."/>
            <person name="Westerberg I."/>
            <person name="Brannstrom I.O."/>
            <person name="Guillou S."/>
            <person name="Cros-Aarteil S."/>
            <person name="Calhoun S."/>
            <person name="Haridas S."/>
            <person name="Kuo A."/>
            <person name="Mondo S."/>
            <person name="Pangilinan J."/>
            <person name="Riley R."/>
            <person name="Labutti K."/>
            <person name="Andreopoulos B."/>
            <person name="Lipzen A."/>
            <person name="Chen C."/>
            <person name="Yanf M."/>
            <person name="Daum C."/>
            <person name="Ng V."/>
            <person name="Clum A."/>
            <person name="Ohm R."/>
            <person name="Martin F."/>
            <person name="Silar P."/>
            <person name="Natvig D."/>
            <person name="Lalanne C."/>
            <person name="Gautier V."/>
            <person name="Ament-Velasquez S.L."/>
            <person name="Kruys A."/>
            <person name="Hutchinson M.I."/>
            <person name="Powell A.J."/>
            <person name="Barry K."/>
            <person name="Miller A.N."/>
            <person name="Grigoriev I.V."/>
            <person name="Debuchy R."/>
            <person name="Gladieux P."/>
            <person name="Thoren M.H."/>
            <person name="Johannesson H."/>
        </authorList>
    </citation>
    <scope>NUCLEOTIDE SEQUENCE</scope>
    <source>
        <strain evidence="7">CBS 990.96</strain>
    </source>
</reference>
<feature type="region of interest" description="Disordered" evidence="5">
    <location>
        <begin position="796"/>
        <end position="845"/>
    </location>
</feature>
<feature type="compositionally biased region" description="Gly residues" evidence="5">
    <location>
        <begin position="1034"/>
        <end position="1045"/>
    </location>
</feature>
<dbReference type="SUPFAM" id="SSF48452">
    <property type="entry name" value="TPR-like"/>
    <property type="match status" value="2"/>
</dbReference>
<feature type="compositionally biased region" description="Polar residues" evidence="5">
    <location>
        <begin position="1"/>
        <end position="10"/>
    </location>
</feature>
<evidence type="ECO:0000313" key="7">
    <source>
        <dbReference type="EMBL" id="KAK4232006.1"/>
    </source>
</evidence>
<evidence type="ECO:0000256" key="2">
    <source>
        <dbReference type="ARBA" id="ARBA00022737"/>
    </source>
</evidence>
<evidence type="ECO:0000256" key="3">
    <source>
        <dbReference type="ARBA" id="ARBA00023242"/>
    </source>
</evidence>
<feature type="region of interest" description="Disordered" evidence="5">
    <location>
        <begin position="869"/>
        <end position="913"/>
    </location>
</feature>
<evidence type="ECO:0000259" key="6">
    <source>
        <dbReference type="Pfam" id="PF05843"/>
    </source>
</evidence>
<gene>
    <name evidence="7" type="ORF">QBC38DRAFT_525881</name>
</gene>
<dbReference type="GO" id="GO:0180010">
    <property type="term" value="P:co-transcriptional mRNA 3'-end processing, cleavage and polyadenylation pathway"/>
    <property type="evidence" value="ECO:0007669"/>
    <property type="project" value="UniProtKB-UniRule"/>
</dbReference>
<dbReference type="GO" id="GO:0003729">
    <property type="term" value="F:mRNA binding"/>
    <property type="evidence" value="ECO:0007669"/>
    <property type="project" value="TreeGrafter"/>
</dbReference>
<feature type="compositionally biased region" description="Acidic residues" evidence="5">
    <location>
        <begin position="14"/>
        <end position="26"/>
    </location>
</feature>
<comment type="subcellular location">
    <subcellularLocation>
        <location evidence="4">Nucleus</location>
    </subcellularLocation>
    <subcellularLocation>
        <location evidence="4">Cytoplasm</location>
    </subcellularLocation>
    <text evidence="4">Nucleus and/or cytoplasm.</text>
</comment>
<dbReference type="GO" id="GO:0005634">
    <property type="term" value="C:nucleus"/>
    <property type="evidence" value="ECO:0007669"/>
    <property type="project" value="UniProtKB-SubCell"/>
</dbReference>
<feature type="compositionally biased region" description="Polar residues" evidence="5">
    <location>
        <begin position="869"/>
        <end position="882"/>
    </location>
</feature>
<dbReference type="EMBL" id="MU865290">
    <property type="protein sequence ID" value="KAK4232006.1"/>
    <property type="molecule type" value="Genomic_DNA"/>
</dbReference>
<organism evidence="7 8">
    <name type="scientific">Podospora fimiseda</name>
    <dbReference type="NCBI Taxonomy" id="252190"/>
    <lineage>
        <taxon>Eukaryota</taxon>
        <taxon>Fungi</taxon>
        <taxon>Dikarya</taxon>
        <taxon>Ascomycota</taxon>
        <taxon>Pezizomycotina</taxon>
        <taxon>Sordariomycetes</taxon>
        <taxon>Sordariomycetidae</taxon>
        <taxon>Sordariales</taxon>
        <taxon>Podosporaceae</taxon>
        <taxon>Podospora</taxon>
    </lineage>
</organism>
<keyword evidence="4" id="KW-0507">mRNA processing</keyword>
<keyword evidence="4" id="KW-0963">Cytoplasm</keyword>
<sequence length="1064" mass="118534">MAEYDPSQTIVWDGENEQGYEEGDDIETSHIQHSSEEQENEPYVPDHSQHVLGDLPSRDGATDEVGAYDPESLSSSLPVTVPATTSVKPSPQPAVVKKPRTAGGFLVGDSDDEDEQDEAPQVGAPSEQSSGSILLKSAQIQDPAGVPSNPSPAPQVTQVVAAPSASLAAQRLVSQSPPPPVNRIADLEKRVLDDPRGALDAWQALIAEHKRNNDIVQTRQTFDRVLAIFPQAADIWVEYLEFELDMNNFSEAEIIFGRSIKNVPNVKLWTKYLDYIRRRNDVNDPSGEPRLVVASAYEFVIDNIGLDKDSGKIWAEYLQFLKSRPGNAGGSQWEDQQKMDQLRKAYQRAIVVPIANVNTLWREYNEWEMTLNKLTGRKYLTEKSPSYMSAKSANTALENITRNLKRNTLPRLPPAAGFDGYQEYMEQVEIWKKWIEWEKSDPLDIKDDTQPNGPYQKRVLYVYKQALMALWFWPEMWVDAAQWCLENNISTAEGQPQGLEFLTMSIQANPESVLLALRHADYIESTYPSDEKDEAKIARGKAVRAPYDRVLDALYEHVNRIKDREATAIRNIQESAPKPQIEDADDDESPAANDGTKEMIKRIQDGYAAQTNLLKNIISFVWIALIRAMRRIQGKGKPNTELGGMRQAFQEARQRGHITSAVYSAVALMEWVIYKEPAGGKIFDRGAKLFPQDETFALENIKYLHSRDDYNNARVLFETVVGRLTSKPETVHKAKALYAYMHKYESTYGELAQIAKLEKRMAELFPEDRYLTNFSARYSSDNFDPISAPIIVSPATQTRPPAFHPHMAMPSVEQQQHSPRPGQAQLAGGRTSPPPPTNQGSYMNSPKRALQIDDYEESNFQPRKMQRTEYNNPQGQQGSDYQFQRGASPLKGAAGRRLAQQRVPTAGASSSYHSAAPAPIARDITFLLSLIPRADLYDGHRLNPRATASMLQRIDVPDFTVWKQQKGQGQGHARKVSVGGEYGYRGGSPFVGGGRPVPYREGSVRPGSSGSYEPPPAFGPGGGQQHQAYETGQGAWGGGYSGFGGHAPPPSMYGQGGQGRYPPY</sequence>
<name>A0AAN7H261_9PEZI</name>
<feature type="compositionally biased region" description="Polar residues" evidence="5">
    <location>
        <begin position="72"/>
        <end position="89"/>
    </location>
</feature>
<keyword evidence="3 4" id="KW-0539">Nucleus</keyword>
<feature type="compositionally biased region" description="Gly residues" evidence="5">
    <location>
        <begin position="1054"/>
        <end position="1064"/>
    </location>
</feature>
<keyword evidence="2" id="KW-0677">Repeat</keyword>
<dbReference type="InterPro" id="IPR045243">
    <property type="entry name" value="Rna14-like"/>
</dbReference>
<feature type="compositionally biased region" description="Basic and acidic residues" evidence="5">
    <location>
        <begin position="27"/>
        <end position="36"/>
    </location>
</feature>
<dbReference type="InterPro" id="IPR003107">
    <property type="entry name" value="HAT"/>
</dbReference>
<feature type="domain" description="Suppressor of forked" evidence="6">
    <location>
        <begin position="183"/>
        <end position="788"/>
    </location>
</feature>
<dbReference type="SMART" id="SM00386">
    <property type="entry name" value="HAT"/>
    <property type="match status" value="4"/>
</dbReference>
<feature type="region of interest" description="Disordered" evidence="5">
    <location>
        <begin position="570"/>
        <end position="593"/>
    </location>
</feature>
<proteinExistence type="predicted"/>
<evidence type="ECO:0000256" key="1">
    <source>
        <dbReference type="ARBA" id="ARBA00002863"/>
    </source>
</evidence>
<feature type="compositionally biased region" description="Gly residues" evidence="5">
    <location>
        <begin position="985"/>
        <end position="995"/>
    </location>
</feature>